<comment type="caution">
    <text evidence="1">The sequence shown here is derived from an EMBL/GenBank/DDBJ whole genome shotgun (WGS) entry which is preliminary data.</text>
</comment>
<name>A0A2S7III8_9BACT</name>
<organism evidence="1 2">
    <name type="scientific">Siphonobacter curvatus</name>
    <dbReference type="NCBI Taxonomy" id="2094562"/>
    <lineage>
        <taxon>Bacteria</taxon>
        <taxon>Pseudomonadati</taxon>
        <taxon>Bacteroidota</taxon>
        <taxon>Cytophagia</taxon>
        <taxon>Cytophagales</taxon>
        <taxon>Cytophagaceae</taxon>
        <taxon>Siphonobacter</taxon>
    </lineage>
</organism>
<dbReference type="RefSeq" id="WP_094812961.1">
    <property type="nucleotide sequence ID" value="NZ_PTRA01000003.1"/>
</dbReference>
<reference evidence="2" key="1">
    <citation type="submission" date="2018-02" db="EMBL/GenBank/DDBJ databases">
        <title>Genome sequencing of Solimonas sp. HR-BB.</title>
        <authorList>
            <person name="Lee Y."/>
            <person name="Jeon C.O."/>
        </authorList>
    </citation>
    <scope>NUCLEOTIDE SEQUENCE [LARGE SCALE GENOMIC DNA]</scope>
    <source>
        <strain evidence="2">HR-U</strain>
    </source>
</reference>
<gene>
    <name evidence="1" type="ORF">C5O19_17085</name>
</gene>
<sequence length="207" mass="24597">MIKYRLYPTLMQLFSWYHHELRNADGELYVTERHLLDRINRVPQPTTPAQQRGISFETALTTGRGEEQFPAPIIEAMRKQLPMRYKTQFFVRTAIKNVEFYGLIDIVGGDRAIDIKTTSRYEPPKFAHHFQTLYLLGLKSWNIKQLDYLITDFKEVYTESYHYDTYDFQPLLDELELFTDFLETHRPQITDKKIFNNAQNGLQTSLF</sequence>
<proteinExistence type="predicted"/>
<dbReference type="OrthoDB" id="943289at2"/>
<evidence type="ECO:0000313" key="2">
    <source>
        <dbReference type="Proteomes" id="UP000239590"/>
    </source>
</evidence>
<keyword evidence="2" id="KW-1185">Reference proteome</keyword>
<protein>
    <submittedName>
        <fullName evidence="1">Uncharacterized protein</fullName>
    </submittedName>
</protein>
<evidence type="ECO:0000313" key="1">
    <source>
        <dbReference type="EMBL" id="PQA56073.1"/>
    </source>
</evidence>
<dbReference type="AlphaFoldDB" id="A0A2S7III8"/>
<dbReference type="Proteomes" id="UP000239590">
    <property type="component" value="Unassembled WGS sequence"/>
</dbReference>
<dbReference type="EMBL" id="PTRA01000003">
    <property type="protein sequence ID" value="PQA56073.1"/>
    <property type="molecule type" value="Genomic_DNA"/>
</dbReference>
<accession>A0A2S7III8</accession>